<keyword evidence="5" id="KW-0862">Zinc</keyword>
<keyword evidence="4" id="KW-0378">Hydrolase</keyword>
<evidence type="ECO:0000259" key="9">
    <source>
        <dbReference type="Pfam" id="PF01431"/>
    </source>
</evidence>
<evidence type="ECO:0000256" key="7">
    <source>
        <dbReference type="SAM" id="MobiDB-lite"/>
    </source>
</evidence>
<comment type="cofactor">
    <cofactor evidence="1">
        <name>Zn(2+)</name>
        <dbReference type="ChEBI" id="CHEBI:29105"/>
    </cofactor>
</comment>
<sequence length="709" mass="77414">MKPTRWMLATAVCAALAACGHSEAPSSKAPAPASTAPKTAAAPAPAPIGIDLAGMDKSKPAGDGFFQYTNGTWFKDTQIPADRSSTGSFLKLYELAQKRTAELIQKAGEGNPAAGSNARKIADYYAAYMNTDAIEKAGLKPLEPELSAIEGIKSRADLAKVLGSRLRADVDPINATNFHTSHLFGLFVTQGLEDPSQNIAYLLQGGLALPSRDYYLSDDAATKTTRDQYHAYVVALLKQAGDKNAEAEANTILALETKIAKAQTSLVDSQDVHKANNLWPTADFAKKAPGLDWPAYFKAAGLDGVKTIDVWQPDAVTGLAKLVGSEPLSAWKTLLRFHTINSSASLLPKGYADLAFGFYGHDLQGIPQQRPRAKDAIDATSTDLGDAVGQIYVKNYFPASSKAEVETMVKNIVNAFDQRIDTLTWMTPATKGKAKEKIKTLRVSVGYPDTWRDYSSLTVKPDDALGNHLRAVELEYQHQRAKIGQPVDRGEWWMTPQTVNAVNLPLQNALNFPAAILEAPFFDPKADPAANYGSIGAVIGHEISHSFDNTGADFDAQGKLANWWTPDDLKHFEAAGQKLVKQYDGIRDPAGPARERAADTGREHRRRVRPHRRAGRLPRLARRQAGAGDRRPDRRPALLHRLRRDLALEDPRCRRPRARGDRRARPGAVPRRDRAQHGRLVQGVRREAGPDDVPGSGPAREDLVRPDRP</sequence>
<dbReference type="STRING" id="445710.ATSB10_38200"/>
<dbReference type="GO" id="GO:0016485">
    <property type="term" value="P:protein processing"/>
    <property type="evidence" value="ECO:0007669"/>
    <property type="project" value="TreeGrafter"/>
</dbReference>
<evidence type="ECO:0000256" key="6">
    <source>
        <dbReference type="ARBA" id="ARBA00023049"/>
    </source>
</evidence>
<keyword evidence="2" id="KW-0645">Protease</keyword>
<feature type="domain" description="Peptidase M13 C-terminal" evidence="9">
    <location>
        <begin position="500"/>
        <end position="591"/>
    </location>
</feature>
<dbReference type="PRINTS" id="PR00786">
    <property type="entry name" value="NEPRILYSIN"/>
</dbReference>
<dbReference type="Pfam" id="PF05649">
    <property type="entry name" value="Peptidase_M13_N"/>
    <property type="match status" value="1"/>
</dbReference>
<dbReference type="InterPro" id="IPR024079">
    <property type="entry name" value="MetalloPept_cat_dom_sf"/>
</dbReference>
<gene>
    <name evidence="11" type="ORF">ATSB10_38200</name>
</gene>
<proteinExistence type="predicted"/>
<dbReference type="Pfam" id="PF01431">
    <property type="entry name" value="Peptidase_M13"/>
    <property type="match status" value="1"/>
</dbReference>
<dbReference type="EMBL" id="CP014841">
    <property type="protein sequence ID" value="AND71274.1"/>
    <property type="molecule type" value="Genomic_DNA"/>
</dbReference>
<dbReference type="InterPro" id="IPR000718">
    <property type="entry name" value="Peptidase_M13"/>
</dbReference>
<dbReference type="InterPro" id="IPR018497">
    <property type="entry name" value="Peptidase_M13_C"/>
</dbReference>
<dbReference type="PANTHER" id="PTHR11733">
    <property type="entry name" value="ZINC METALLOPROTEASE FAMILY M13 NEPRILYSIN-RELATED"/>
    <property type="match status" value="1"/>
</dbReference>
<dbReference type="AlphaFoldDB" id="A0A160N607"/>
<evidence type="ECO:0000256" key="1">
    <source>
        <dbReference type="ARBA" id="ARBA00001947"/>
    </source>
</evidence>
<evidence type="ECO:0000256" key="4">
    <source>
        <dbReference type="ARBA" id="ARBA00022801"/>
    </source>
</evidence>
<dbReference type="Gene3D" id="3.40.390.10">
    <property type="entry name" value="Collagenase (Catalytic Domain)"/>
    <property type="match status" value="1"/>
</dbReference>
<dbReference type="InterPro" id="IPR042089">
    <property type="entry name" value="Peptidase_M13_dom_2"/>
</dbReference>
<dbReference type="GO" id="GO:0004222">
    <property type="term" value="F:metalloendopeptidase activity"/>
    <property type="evidence" value="ECO:0007669"/>
    <property type="project" value="InterPro"/>
</dbReference>
<accession>A0A160N607</accession>
<feature type="chain" id="PRO_5007818754" description="Peptidase M13" evidence="8">
    <location>
        <begin position="18"/>
        <end position="709"/>
    </location>
</feature>
<dbReference type="SUPFAM" id="SSF55486">
    <property type="entry name" value="Metalloproteases ('zincins'), catalytic domain"/>
    <property type="match status" value="1"/>
</dbReference>
<reference evidence="11 12" key="1">
    <citation type="submission" date="2016-02" db="EMBL/GenBank/DDBJ databases">
        <title>Complete genome sequencing and analysis of ATSB10, Dyella thiooxydans isolated from rhizosphere soil of sunflower (Helianthus annuus L.).</title>
        <authorList>
            <person name="Lee Y."/>
            <person name="Hwangbo K."/>
            <person name="Chung H."/>
            <person name="Yoo J."/>
            <person name="Kim K.Y."/>
            <person name="Sa T.M."/>
            <person name="Um Y."/>
            <person name="Madhaiyan M."/>
        </authorList>
    </citation>
    <scope>NUCLEOTIDE SEQUENCE [LARGE SCALE GENOMIC DNA]</scope>
    <source>
        <strain evidence="11 12">ATSB10</strain>
    </source>
</reference>
<feature type="region of interest" description="Disordered" evidence="7">
    <location>
        <begin position="583"/>
        <end position="709"/>
    </location>
</feature>
<dbReference type="Gene3D" id="1.10.1380.10">
    <property type="entry name" value="Neutral endopeptidase , domain2"/>
    <property type="match status" value="1"/>
</dbReference>
<evidence type="ECO:0000256" key="5">
    <source>
        <dbReference type="ARBA" id="ARBA00022833"/>
    </source>
</evidence>
<feature type="compositionally biased region" description="Basic and acidic residues" evidence="7">
    <location>
        <begin position="644"/>
        <end position="676"/>
    </location>
</feature>
<dbReference type="PROSITE" id="PS51885">
    <property type="entry name" value="NEPRILYSIN"/>
    <property type="match status" value="1"/>
</dbReference>
<dbReference type="GO" id="GO:0005886">
    <property type="term" value="C:plasma membrane"/>
    <property type="evidence" value="ECO:0007669"/>
    <property type="project" value="TreeGrafter"/>
</dbReference>
<feature type="compositionally biased region" description="Basic and acidic residues" evidence="7">
    <location>
        <begin position="593"/>
        <end position="602"/>
    </location>
</feature>
<keyword evidence="8" id="KW-0732">Signal</keyword>
<dbReference type="PROSITE" id="PS51257">
    <property type="entry name" value="PROKAR_LIPOPROTEIN"/>
    <property type="match status" value="1"/>
</dbReference>
<evidence type="ECO:0008006" key="13">
    <source>
        <dbReference type="Google" id="ProtNLM"/>
    </source>
</evidence>
<feature type="compositionally biased region" description="Basic and acidic residues" evidence="7">
    <location>
        <begin position="699"/>
        <end position="709"/>
    </location>
</feature>
<name>A0A160N607_9GAMM</name>
<evidence type="ECO:0000256" key="8">
    <source>
        <dbReference type="SAM" id="SignalP"/>
    </source>
</evidence>
<feature type="domain" description="Peptidase M13 N-terminal" evidence="10">
    <location>
        <begin position="63"/>
        <end position="448"/>
    </location>
</feature>
<dbReference type="PATRIC" id="fig|445710.3.peg.3817"/>
<dbReference type="CDD" id="cd08662">
    <property type="entry name" value="M13"/>
    <property type="match status" value="1"/>
</dbReference>
<dbReference type="PANTHER" id="PTHR11733:SF211">
    <property type="entry name" value="OLIGOPEPTIDASE LIPOPROTEIN M13 FAMILY"/>
    <property type="match status" value="1"/>
</dbReference>
<protein>
    <recommendedName>
        <fullName evidence="13">Peptidase M13</fullName>
    </recommendedName>
</protein>
<dbReference type="GO" id="GO:0046872">
    <property type="term" value="F:metal ion binding"/>
    <property type="evidence" value="ECO:0007669"/>
    <property type="project" value="UniProtKB-KW"/>
</dbReference>
<dbReference type="InterPro" id="IPR008753">
    <property type="entry name" value="Peptidase_M13_N"/>
</dbReference>
<feature type="compositionally biased region" description="Basic residues" evidence="7">
    <location>
        <begin position="603"/>
        <end position="622"/>
    </location>
</feature>
<dbReference type="Proteomes" id="UP000077255">
    <property type="component" value="Chromosome"/>
</dbReference>
<keyword evidence="3" id="KW-0479">Metal-binding</keyword>
<feature type="signal peptide" evidence="8">
    <location>
        <begin position="1"/>
        <end position="17"/>
    </location>
</feature>
<dbReference type="KEGG" id="dtx:ATSB10_38200"/>
<evidence type="ECO:0000256" key="3">
    <source>
        <dbReference type="ARBA" id="ARBA00022723"/>
    </source>
</evidence>
<evidence type="ECO:0000313" key="12">
    <source>
        <dbReference type="Proteomes" id="UP000077255"/>
    </source>
</evidence>
<evidence type="ECO:0000259" key="10">
    <source>
        <dbReference type="Pfam" id="PF05649"/>
    </source>
</evidence>
<evidence type="ECO:0000313" key="11">
    <source>
        <dbReference type="EMBL" id="AND71274.1"/>
    </source>
</evidence>
<evidence type="ECO:0000256" key="2">
    <source>
        <dbReference type="ARBA" id="ARBA00022670"/>
    </source>
</evidence>
<keyword evidence="6" id="KW-0482">Metalloprotease</keyword>
<organism evidence="11 12">
    <name type="scientific">Dyella thiooxydans</name>
    <dbReference type="NCBI Taxonomy" id="445710"/>
    <lineage>
        <taxon>Bacteria</taxon>
        <taxon>Pseudomonadati</taxon>
        <taxon>Pseudomonadota</taxon>
        <taxon>Gammaproteobacteria</taxon>
        <taxon>Lysobacterales</taxon>
        <taxon>Rhodanobacteraceae</taxon>
        <taxon>Dyella</taxon>
    </lineage>
</organism>
<keyword evidence="12" id="KW-1185">Reference proteome</keyword>